<evidence type="ECO:0000313" key="14">
    <source>
        <dbReference type="Proteomes" id="UP000000702"/>
    </source>
</evidence>
<dbReference type="PANTHER" id="PTHR22624:SF49">
    <property type="entry name" value="CYSTEINE PROTEASE"/>
    <property type="match status" value="1"/>
</dbReference>
<gene>
    <name evidence="13" type="ORF">TCIL3000_0_56490</name>
</gene>
<dbReference type="OMA" id="FSIHNMI"/>
<comment type="function">
    <text evidence="11">Cysteine protease that plays a key role in autophagy by mediating both proteolytic activation and delipidation of ATG8 family proteins.</text>
</comment>
<evidence type="ECO:0000259" key="12">
    <source>
        <dbReference type="Pfam" id="PF03416"/>
    </source>
</evidence>
<feature type="domain" description="Peptidase C54 catalytic" evidence="12">
    <location>
        <begin position="45"/>
        <end position="291"/>
    </location>
</feature>
<dbReference type="PANTHER" id="PTHR22624">
    <property type="entry name" value="CYSTEINE PROTEASE ATG4"/>
    <property type="match status" value="1"/>
</dbReference>
<evidence type="ECO:0000256" key="8">
    <source>
        <dbReference type="ARBA" id="ARBA00022927"/>
    </source>
</evidence>
<evidence type="ECO:0000256" key="7">
    <source>
        <dbReference type="ARBA" id="ARBA00022807"/>
    </source>
</evidence>
<dbReference type="GO" id="GO:0000045">
    <property type="term" value="P:autophagosome assembly"/>
    <property type="evidence" value="ECO:0007669"/>
    <property type="project" value="TreeGrafter"/>
</dbReference>
<keyword evidence="6 11" id="KW-0378">Hydrolase</keyword>
<evidence type="ECO:0000256" key="11">
    <source>
        <dbReference type="RuleBase" id="RU363115"/>
    </source>
</evidence>
<dbReference type="AlphaFoldDB" id="F9WCT8"/>
<dbReference type="GO" id="GO:0005737">
    <property type="term" value="C:cytoplasm"/>
    <property type="evidence" value="ECO:0007669"/>
    <property type="project" value="UniProtKB-SubCell"/>
</dbReference>
<reference evidence="13 14" key="2">
    <citation type="journal article" date="2012" name="Proc. Natl. Acad. Sci. U.S.A.">
        <title>Antigenic diversity is generated by distinct evolutionary mechanisms in African trypanosome species.</title>
        <authorList>
            <person name="Jackson A.P."/>
            <person name="Berry A."/>
            <person name="Aslett M."/>
            <person name="Allison H.C."/>
            <person name="Burton P."/>
            <person name="Vavrova-Anderson J."/>
            <person name="Brown R."/>
            <person name="Browne H."/>
            <person name="Corton N."/>
            <person name="Hauser H."/>
            <person name="Gamble J."/>
            <person name="Gilderthorp R."/>
            <person name="Marcello L."/>
            <person name="McQuillan J."/>
            <person name="Otto T.D."/>
            <person name="Quail M.A."/>
            <person name="Sanders M.J."/>
            <person name="van Tonder A."/>
            <person name="Ginger M.L."/>
            <person name="Field M.C."/>
            <person name="Barry J.D."/>
            <person name="Hertz-Fowler C."/>
            <person name="Berriman M."/>
        </authorList>
    </citation>
    <scope>NUCLEOTIDE SEQUENCE [LARGE SCALE GENOMIC DNA]</scope>
    <source>
        <strain evidence="13 14">IL3000</strain>
    </source>
</reference>
<organism evidence="13 14">
    <name type="scientific">Trypanosoma congolense (strain IL3000)</name>
    <dbReference type="NCBI Taxonomy" id="1068625"/>
    <lineage>
        <taxon>Eukaryota</taxon>
        <taxon>Discoba</taxon>
        <taxon>Euglenozoa</taxon>
        <taxon>Kinetoplastea</taxon>
        <taxon>Metakinetoplastina</taxon>
        <taxon>Trypanosomatida</taxon>
        <taxon>Trypanosomatidae</taxon>
        <taxon>Trypanosoma</taxon>
        <taxon>Nannomonas</taxon>
    </lineage>
</organism>
<dbReference type="EMBL" id="CAEQ01001761">
    <property type="protein sequence ID" value="CCD15086.1"/>
    <property type="molecule type" value="Genomic_DNA"/>
</dbReference>
<evidence type="ECO:0000256" key="5">
    <source>
        <dbReference type="ARBA" id="ARBA00022670"/>
    </source>
</evidence>
<dbReference type="InterPro" id="IPR038765">
    <property type="entry name" value="Papain-like_cys_pep_sf"/>
</dbReference>
<dbReference type="SUPFAM" id="SSF54001">
    <property type="entry name" value="Cysteine proteinases"/>
    <property type="match status" value="1"/>
</dbReference>
<keyword evidence="14" id="KW-1185">Reference proteome</keyword>
<evidence type="ECO:0000313" key="13">
    <source>
        <dbReference type="EMBL" id="CCD15086.1"/>
    </source>
</evidence>
<keyword evidence="9 11" id="KW-0072">Autophagy</keyword>
<dbReference type="InterPro" id="IPR005078">
    <property type="entry name" value="Peptidase_C54"/>
</dbReference>
<comment type="catalytic activity">
    <reaction evidence="10">
        <text>[protein]-C-terminal L-amino acid-glycyl-phosphatidylethanolamide + H2O = [protein]-C-terminal L-amino acid-glycine + a 1,2-diacyl-sn-glycero-3-phosphoethanolamine</text>
        <dbReference type="Rhea" id="RHEA:67548"/>
        <dbReference type="Rhea" id="RHEA-COMP:17323"/>
        <dbReference type="Rhea" id="RHEA-COMP:17324"/>
        <dbReference type="ChEBI" id="CHEBI:15377"/>
        <dbReference type="ChEBI" id="CHEBI:64612"/>
        <dbReference type="ChEBI" id="CHEBI:172940"/>
        <dbReference type="ChEBI" id="CHEBI:172941"/>
    </reaction>
    <physiologicalReaction direction="left-to-right" evidence="10">
        <dbReference type="Rhea" id="RHEA:67549"/>
    </physiologicalReaction>
</comment>
<dbReference type="Proteomes" id="UP000000702">
    <property type="component" value="Unassembled WGS sequence"/>
</dbReference>
<keyword evidence="7" id="KW-0788">Thiol protease</keyword>
<evidence type="ECO:0000256" key="4">
    <source>
        <dbReference type="ARBA" id="ARBA00022490"/>
    </source>
</evidence>
<keyword evidence="4 11" id="KW-0963">Cytoplasm</keyword>
<dbReference type="GO" id="GO:0000423">
    <property type="term" value="P:mitophagy"/>
    <property type="evidence" value="ECO:0007669"/>
    <property type="project" value="TreeGrafter"/>
</dbReference>
<dbReference type="GO" id="GO:0016485">
    <property type="term" value="P:protein processing"/>
    <property type="evidence" value="ECO:0007669"/>
    <property type="project" value="TreeGrafter"/>
</dbReference>
<reference evidence="14" key="1">
    <citation type="submission" date="2011-07" db="EMBL/GenBank/DDBJ databases">
        <title>Divergent evolution of antigenic variation in African trypanosomes.</title>
        <authorList>
            <person name="Jackson A.P."/>
            <person name="Berry A."/>
            <person name="Allison H.C."/>
            <person name="Burton P."/>
            <person name="Anderson J."/>
            <person name="Aslett M."/>
            <person name="Brown R."/>
            <person name="Corton N."/>
            <person name="Harris D."/>
            <person name="Hauser H."/>
            <person name="Gamble J."/>
            <person name="Gilderthorp R."/>
            <person name="McQuillan J."/>
            <person name="Quail M.A."/>
            <person name="Sanders M."/>
            <person name="Van Tonder A."/>
            <person name="Ginger M.L."/>
            <person name="Donelson J.E."/>
            <person name="Field M.C."/>
            <person name="Barry J.D."/>
            <person name="Berriman M."/>
            <person name="Hertz-Fowler C."/>
        </authorList>
    </citation>
    <scope>NUCLEOTIDE SEQUENCE [LARGE SCALE GENOMIC DNA]</scope>
    <source>
        <strain evidence="14">IL3000</strain>
    </source>
</reference>
<proteinExistence type="inferred from homology"/>
<name>F9WCT8_TRYCI</name>
<keyword evidence="8 11" id="KW-0653">Protein transport</keyword>
<evidence type="ECO:0000256" key="1">
    <source>
        <dbReference type="ARBA" id="ARBA00004496"/>
    </source>
</evidence>
<comment type="caution">
    <text evidence="13">The sequence shown here is derived from an EMBL/GenBank/DDBJ whole genome shotgun (WGS) entry which is preliminary data.</text>
</comment>
<dbReference type="GO" id="GO:0004197">
    <property type="term" value="F:cysteine-type endopeptidase activity"/>
    <property type="evidence" value="ECO:0007669"/>
    <property type="project" value="TreeGrafter"/>
</dbReference>
<protein>
    <recommendedName>
        <fullName evidence="11">Cysteine protease</fullName>
        <ecNumber evidence="11">3.4.22.-</ecNumber>
    </recommendedName>
</protein>
<dbReference type="EC" id="3.4.22.-" evidence="11"/>
<comment type="similarity">
    <text evidence="2 11">Belongs to the peptidase C54 family.</text>
</comment>
<evidence type="ECO:0000256" key="9">
    <source>
        <dbReference type="ARBA" id="ARBA00023006"/>
    </source>
</evidence>
<dbReference type="GO" id="GO:0015031">
    <property type="term" value="P:protein transport"/>
    <property type="evidence" value="ECO:0007669"/>
    <property type="project" value="UniProtKB-KW"/>
</dbReference>
<evidence type="ECO:0000256" key="6">
    <source>
        <dbReference type="ARBA" id="ARBA00022801"/>
    </source>
</evidence>
<dbReference type="GO" id="GO:0035973">
    <property type="term" value="P:aggrephagy"/>
    <property type="evidence" value="ECO:0007669"/>
    <property type="project" value="TreeGrafter"/>
</dbReference>
<dbReference type="InterPro" id="IPR046792">
    <property type="entry name" value="Peptidase_C54_cat"/>
</dbReference>
<dbReference type="GO" id="GO:0019786">
    <property type="term" value="F:protein-phosphatidylethanolamide deconjugating activity"/>
    <property type="evidence" value="ECO:0007669"/>
    <property type="project" value="InterPro"/>
</dbReference>
<dbReference type="GO" id="GO:0034727">
    <property type="term" value="P:piecemeal microautophagy of the nucleus"/>
    <property type="evidence" value="ECO:0007669"/>
    <property type="project" value="TreeGrafter"/>
</dbReference>
<keyword evidence="3" id="KW-0813">Transport</keyword>
<accession>F9WCT8</accession>
<evidence type="ECO:0000256" key="10">
    <source>
        <dbReference type="ARBA" id="ARBA00029362"/>
    </source>
</evidence>
<evidence type="ECO:0000256" key="2">
    <source>
        <dbReference type="ARBA" id="ARBA00010958"/>
    </source>
</evidence>
<dbReference type="VEuPathDB" id="TriTrypDB:TcIL3000_0_56490"/>
<keyword evidence="5 11" id="KW-0645">Protease</keyword>
<comment type="subcellular location">
    <subcellularLocation>
        <location evidence="1 11">Cytoplasm</location>
    </subcellularLocation>
</comment>
<evidence type="ECO:0000256" key="3">
    <source>
        <dbReference type="ARBA" id="ARBA00022448"/>
    </source>
</evidence>
<dbReference type="Pfam" id="PF03416">
    <property type="entry name" value="Peptidase_C54"/>
    <property type="match status" value="1"/>
</dbReference>
<dbReference type="MEROPS" id="C54.007"/>
<sequence length="327" mass="37087">MEYVQRLFQSVTDIRAEIKYPCNILGCVARDVQEVDALLERYFYLFTYRKDFEPLPRSVITTDKGWGCLARASQMLLACALRRHMTLDFSFQYFCDIDDERIAPFSLHCMVRSVLRPGEDLRPVYWTPSQGCEAISGCVRSAIHRGALHSQLRVVVGAAGAIPKHEVNRHLEDSGNALILVPVRCGTTRRMTQKMFLSLEHLLLTPMCVGMVGGVPGRCYYIVGTGGQELLLYLDPHCMTQEALVSCESDTAGVVRPTPRHLLCVPYDRVDTSFFIGFFVDSFELWEDLQKKIEGLSRQLLHRIVSLYSDNLPDPPDSMLVEWPTES</sequence>